<dbReference type="AlphaFoldDB" id="A0A0D3K1D9"/>
<dbReference type="Gene3D" id="2.60.200.20">
    <property type="match status" value="1"/>
</dbReference>
<keyword evidence="4" id="KW-1185">Reference proteome</keyword>
<name>A0A0D3K1D9_EMIH1</name>
<dbReference type="InterPro" id="IPR050923">
    <property type="entry name" value="Cell_Proc_Reg/RNA_Proc"/>
</dbReference>
<dbReference type="RefSeq" id="XP_005782003.1">
    <property type="nucleotide sequence ID" value="XM_005781946.1"/>
</dbReference>
<dbReference type="KEGG" id="ehx:EMIHUDRAFT_456769"/>
<dbReference type="EnsemblProtists" id="EOD29574">
    <property type="protein sequence ID" value="EOD29574"/>
    <property type="gene ID" value="EMIHUDRAFT_456769"/>
</dbReference>
<accession>A0A0D3K1D9</accession>
<protein>
    <recommendedName>
        <fullName evidence="2">FHA domain-containing protein</fullName>
    </recommendedName>
</protein>
<dbReference type="GeneID" id="17274848"/>
<dbReference type="Proteomes" id="UP000013827">
    <property type="component" value="Unassembled WGS sequence"/>
</dbReference>
<feature type="compositionally biased region" description="Low complexity" evidence="1">
    <location>
        <begin position="148"/>
        <end position="165"/>
    </location>
</feature>
<reference evidence="4" key="1">
    <citation type="journal article" date="2013" name="Nature">
        <title>Pan genome of the phytoplankton Emiliania underpins its global distribution.</title>
        <authorList>
            <person name="Read B.A."/>
            <person name="Kegel J."/>
            <person name="Klute M.J."/>
            <person name="Kuo A."/>
            <person name="Lefebvre S.C."/>
            <person name="Maumus F."/>
            <person name="Mayer C."/>
            <person name="Miller J."/>
            <person name="Monier A."/>
            <person name="Salamov A."/>
            <person name="Young J."/>
            <person name="Aguilar M."/>
            <person name="Claverie J.M."/>
            <person name="Frickenhaus S."/>
            <person name="Gonzalez K."/>
            <person name="Herman E.K."/>
            <person name="Lin Y.C."/>
            <person name="Napier J."/>
            <person name="Ogata H."/>
            <person name="Sarno A.F."/>
            <person name="Shmutz J."/>
            <person name="Schroeder D."/>
            <person name="de Vargas C."/>
            <person name="Verret F."/>
            <person name="von Dassow P."/>
            <person name="Valentin K."/>
            <person name="Van de Peer Y."/>
            <person name="Wheeler G."/>
            <person name="Dacks J.B."/>
            <person name="Delwiche C.F."/>
            <person name="Dyhrman S.T."/>
            <person name="Glockner G."/>
            <person name="John U."/>
            <person name="Richards T."/>
            <person name="Worden A.Z."/>
            <person name="Zhang X."/>
            <person name="Grigoriev I.V."/>
            <person name="Allen A.E."/>
            <person name="Bidle K."/>
            <person name="Borodovsky M."/>
            <person name="Bowler C."/>
            <person name="Brownlee C."/>
            <person name="Cock J.M."/>
            <person name="Elias M."/>
            <person name="Gladyshev V.N."/>
            <person name="Groth M."/>
            <person name="Guda C."/>
            <person name="Hadaegh A."/>
            <person name="Iglesias-Rodriguez M.D."/>
            <person name="Jenkins J."/>
            <person name="Jones B.M."/>
            <person name="Lawson T."/>
            <person name="Leese F."/>
            <person name="Lindquist E."/>
            <person name="Lobanov A."/>
            <person name="Lomsadze A."/>
            <person name="Malik S.B."/>
            <person name="Marsh M.E."/>
            <person name="Mackinder L."/>
            <person name="Mock T."/>
            <person name="Mueller-Roeber B."/>
            <person name="Pagarete A."/>
            <person name="Parker M."/>
            <person name="Probert I."/>
            <person name="Quesneville H."/>
            <person name="Raines C."/>
            <person name="Rensing S.A."/>
            <person name="Riano-Pachon D.M."/>
            <person name="Richier S."/>
            <person name="Rokitta S."/>
            <person name="Shiraiwa Y."/>
            <person name="Soanes D.M."/>
            <person name="van der Giezen M."/>
            <person name="Wahlund T.M."/>
            <person name="Williams B."/>
            <person name="Wilson W."/>
            <person name="Wolfe G."/>
            <person name="Wurch L.L."/>
        </authorList>
    </citation>
    <scope>NUCLEOTIDE SEQUENCE</scope>
</reference>
<dbReference type="SUPFAM" id="SSF49879">
    <property type="entry name" value="SMAD/FHA domain"/>
    <property type="match status" value="1"/>
</dbReference>
<evidence type="ECO:0000256" key="1">
    <source>
        <dbReference type="SAM" id="MobiDB-lite"/>
    </source>
</evidence>
<evidence type="ECO:0000313" key="3">
    <source>
        <dbReference type="EnsemblProtists" id="EOD29574"/>
    </source>
</evidence>
<sequence>MADLNWRPPGWSAKPSTPRYLLITKEGASTGHLTISDRALLFGRRVPNEPERGTVRLDHDSISRQHAAVVHSFQGETFAVDLGSRFGTTLDGEKMPANKYTPLREGATLIFGASSRSYTLTATPPAAAAAKPRAAAASAASSASASAASSSSASASAAPASTSSSVARKPCPPAAVAAAAAADD</sequence>
<evidence type="ECO:0000313" key="4">
    <source>
        <dbReference type="Proteomes" id="UP000013827"/>
    </source>
</evidence>
<evidence type="ECO:0000259" key="2">
    <source>
        <dbReference type="PROSITE" id="PS50006"/>
    </source>
</evidence>
<dbReference type="SMART" id="SM00240">
    <property type="entry name" value="FHA"/>
    <property type="match status" value="1"/>
</dbReference>
<dbReference type="Pfam" id="PF00498">
    <property type="entry name" value="FHA"/>
    <property type="match status" value="1"/>
</dbReference>
<feature type="region of interest" description="Disordered" evidence="1">
    <location>
        <begin position="148"/>
        <end position="171"/>
    </location>
</feature>
<dbReference type="InterPro" id="IPR008984">
    <property type="entry name" value="SMAD_FHA_dom_sf"/>
</dbReference>
<reference evidence="3" key="2">
    <citation type="submission" date="2024-10" db="UniProtKB">
        <authorList>
            <consortium name="EnsemblProtists"/>
        </authorList>
    </citation>
    <scope>IDENTIFICATION</scope>
</reference>
<dbReference type="PROSITE" id="PS50006">
    <property type="entry name" value="FHA_DOMAIN"/>
    <property type="match status" value="1"/>
</dbReference>
<dbReference type="InterPro" id="IPR000253">
    <property type="entry name" value="FHA_dom"/>
</dbReference>
<dbReference type="eggNOG" id="KOG1880">
    <property type="taxonomic scope" value="Eukaryota"/>
</dbReference>
<organism evidence="3 4">
    <name type="scientific">Emiliania huxleyi (strain CCMP1516)</name>
    <dbReference type="NCBI Taxonomy" id="280463"/>
    <lineage>
        <taxon>Eukaryota</taxon>
        <taxon>Haptista</taxon>
        <taxon>Haptophyta</taxon>
        <taxon>Prymnesiophyceae</taxon>
        <taxon>Isochrysidales</taxon>
        <taxon>Noelaerhabdaceae</taxon>
        <taxon>Emiliania</taxon>
    </lineage>
</organism>
<dbReference type="HOGENOM" id="CLU_1471954_0_0_1"/>
<feature type="domain" description="FHA" evidence="2">
    <location>
        <begin position="40"/>
        <end position="95"/>
    </location>
</feature>
<dbReference type="STRING" id="2903.R1F8L0"/>
<dbReference type="PANTHER" id="PTHR23308">
    <property type="entry name" value="NUCLEAR INHIBITOR OF PROTEIN PHOSPHATASE-1"/>
    <property type="match status" value="1"/>
</dbReference>
<proteinExistence type="predicted"/>